<keyword evidence="6" id="KW-0808">Transferase</keyword>
<protein>
    <recommendedName>
        <fullName evidence="2">Mannitol-specific phosphotransferase enzyme IIA component</fullName>
    </recommendedName>
    <alternativeName>
        <fullName evidence="10">EIIA</fullName>
    </alternativeName>
    <alternativeName>
        <fullName evidence="11">EIII</fullName>
    </alternativeName>
    <alternativeName>
        <fullName evidence="9">PTS system mannitol-specific EIIA component</fullName>
    </alternativeName>
</protein>
<evidence type="ECO:0000256" key="7">
    <source>
        <dbReference type="ARBA" id="ARBA00022683"/>
    </source>
</evidence>
<dbReference type="GO" id="GO:0090563">
    <property type="term" value="F:protein-phosphocysteine-sugar phosphotransferase activity"/>
    <property type="evidence" value="ECO:0007669"/>
    <property type="project" value="TreeGrafter"/>
</dbReference>
<keyword evidence="3" id="KW-0813">Transport</keyword>
<evidence type="ECO:0000256" key="6">
    <source>
        <dbReference type="ARBA" id="ARBA00022679"/>
    </source>
</evidence>
<name>A0A919Y4H8_9BACL</name>
<evidence type="ECO:0000256" key="9">
    <source>
        <dbReference type="ARBA" id="ARBA00029908"/>
    </source>
</evidence>
<dbReference type="PROSITE" id="PS51094">
    <property type="entry name" value="PTS_EIIA_TYPE_2"/>
    <property type="match status" value="1"/>
</dbReference>
<evidence type="ECO:0000256" key="10">
    <source>
        <dbReference type="ARBA" id="ARBA00030956"/>
    </source>
</evidence>
<accession>A0A919Y4H8</accession>
<proteinExistence type="predicted"/>
<dbReference type="InterPro" id="IPR002178">
    <property type="entry name" value="PTS_EIIA_type-2_dom"/>
</dbReference>
<dbReference type="GO" id="GO:0005886">
    <property type="term" value="C:plasma membrane"/>
    <property type="evidence" value="ECO:0007669"/>
    <property type="project" value="TreeGrafter"/>
</dbReference>
<dbReference type="EMBL" id="BORS01000022">
    <property type="protein sequence ID" value="GIO44766.1"/>
    <property type="molecule type" value="Genomic_DNA"/>
</dbReference>
<dbReference type="SUPFAM" id="SSF55804">
    <property type="entry name" value="Phoshotransferase/anion transport protein"/>
    <property type="match status" value="1"/>
</dbReference>
<evidence type="ECO:0000256" key="11">
    <source>
        <dbReference type="ARBA" id="ARBA00030962"/>
    </source>
</evidence>
<dbReference type="InterPro" id="IPR016152">
    <property type="entry name" value="PTrfase/Anion_transptr"/>
</dbReference>
<dbReference type="AlphaFoldDB" id="A0A919Y4H8"/>
<dbReference type="GO" id="GO:0016301">
    <property type="term" value="F:kinase activity"/>
    <property type="evidence" value="ECO:0007669"/>
    <property type="project" value="UniProtKB-KW"/>
</dbReference>
<dbReference type="PANTHER" id="PTHR30181">
    <property type="entry name" value="MANNITOL PERMEASE IIC COMPONENT"/>
    <property type="match status" value="1"/>
</dbReference>
<keyword evidence="8" id="KW-0418">Kinase</keyword>
<gene>
    <name evidence="13" type="primary">mtlF</name>
    <name evidence="13" type="ORF">J41TS4_45240</name>
</gene>
<dbReference type="PROSITE" id="PS00372">
    <property type="entry name" value="PTS_EIIA_TYPE_2_HIS"/>
    <property type="match status" value="1"/>
</dbReference>
<dbReference type="CDD" id="cd00211">
    <property type="entry name" value="PTS_IIA_fru"/>
    <property type="match status" value="1"/>
</dbReference>
<dbReference type="GO" id="GO:0009401">
    <property type="term" value="P:phosphoenolpyruvate-dependent sugar phosphotransferase system"/>
    <property type="evidence" value="ECO:0007669"/>
    <property type="project" value="UniProtKB-KW"/>
</dbReference>
<evidence type="ECO:0000256" key="8">
    <source>
        <dbReference type="ARBA" id="ARBA00022777"/>
    </source>
</evidence>
<comment type="function">
    <text evidence="1">The phosphoenolpyruvate-dependent sugar phosphotransferase system (sugar PTS), a major carbohydrate active transport system, catalyzes the phosphorylation of incoming sugar substrates concomitantly with their translocation across the cell membrane. The enzyme II CmtAB PTS system is involved in D-mannitol transport.</text>
</comment>
<evidence type="ECO:0000256" key="4">
    <source>
        <dbReference type="ARBA" id="ARBA00022553"/>
    </source>
</evidence>
<dbReference type="InterPro" id="IPR050893">
    <property type="entry name" value="Sugar_PTS"/>
</dbReference>
<evidence type="ECO:0000256" key="5">
    <source>
        <dbReference type="ARBA" id="ARBA00022597"/>
    </source>
</evidence>
<keyword evidence="5" id="KW-0762">Sugar transport</keyword>
<evidence type="ECO:0000256" key="1">
    <source>
        <dbReference type="ARBA" id="ARBA00002434"/>
    </source>
</evidence>
<reference evidence="13" key="1">
    <citation type="submission" date="2021-03" db="EMBL/GenBank/DDBJ databases">
        <title>Antimicrobial resistance genes in bacteria isolated from Japanese honey, and their potential for conferring macrolide and lincosamide resistance in the American foulbrood pathogen Paenibacillus larvae.</title>
        <authorList>
            <person name="Okamoto M."/>
            <person name="Kumagai M."/>
            <person name="Kanamori H."/>
            <person name="Takamatsu D."/>
        </authorList>
    </citation>
    <scope>NUCLEOTIDE SEQUENCE</scope>
    <source>
        <strain evidence="13">J41TS4</strain>
    </source>
</reference>
<dbReference type="Gene3D" id="3.40.930.10">
    <property type="entry name" value="Mannitol-specific EII, Chain A"/>
    <property type="match status" value="1"/>
</dbReference>
<evidence type="ECO:0000259" key="12">
    <source>
        <dbReference type="PROSITE" id="PS51094"/>
    </source>
</evidence>
<comment type="caution">
    <text evidence="13">The sequence shown here is derived from an EMBL/GenBank/DDBJ whole genome shotgun (WGS) entry which is preliminary data.</text>
</comment>
<organism evidence="13 14">
    <name type="scientific">Paenibacillus apis</name>
    <dbReference type="NCBI Taxonomy" id="1792174"/>
    <lineage>
        <taxon>Bacteria</taxon>
        <taxon>Bacillati</taxon>
        <taxon>Bacillota</taxon>
        <taxon>Bacilli</taxon>
        <taxon>Bacillales</taxon>
        <taxon>Paenibacillaceae</taxon>
        <taxon>Paenibacillus</taxon>
    </lineage>
</organism>
<dbReference type="Pfam" id="PF00359">
    <property type="entry name" value="PTS_EIIA_2"/>
    <property type="match status" value="1"/>
</dbReference>
<keyword evidence="4" id="KW-0597">Phosphoprotein</keyword>
<evidence type="ECO:0000313" key="13">
    <source>
        <dbReference type="EMBL" id="GIO44766.1"/>
    </source>
</evidence>
<keyword evidence="7" id="KW-0598">Phosphotransferase system</keyword>
<evidence type="ECO:0000256" key="2">
    <source>
        <dbReference type="ARBA" id="ARBA00014783"/>
    </source>
</evidence>
<dbReference type="PANTHER" id="PTHR30181:SF2">
    <property type="entry name" value="PTS SYSTEM MANNITOL-SPECIFIC EIICBA COMPONENT"/>
    <property type="match status" value="1"/>
</dbReference>
<dbReference type="RefSeq" id="WP_301630659.1">
    <property type="nucleotide sequence ID" value="NZ_BORS01000022.1"/>
</dbReference>
<evidence type="ECO:0000313" key="14">
    <source>
        <dbReference type="Proteomes" id="UP000678895"/>
    </source>
</evidence>
<sequence length="145" mass="15556">MSILSTEKIVLDAKASHKNEAIRLAGELLVKAGHVTEDYVDKMLEREEIVSTYMGGGLAIPHGTKEAKSLVKSTGMSIVRFPEGIDFGGDEPAFVVIGIAGAGGEHMEILTQVAMIFSDDDSIEKVMDARTKEEILAIFQGGDFA</sequence>
<keyword evidence="14" id="KW-1185">Reference proteome</keyword>
<evidence type="ECO:0000256" key="3">
    <source>
        <dbReference type="ARBA" id="ARBA00022448"/>
    </source>
</evidence>
<feature type="domain" description="PTS EIIA type-2" evidence="12">
    <location>
        <begin position="2"/>
        <end position="142"/>
    </location>
</feature>
<dbReference type="Proteomes" id="UP000678895">
    <property type="component" value="Unassembled WGS sequence"/>
</dbReference>